<sequence length="134" mass="15205">LKLEKKEHTWPRVFVGLGGLLMAWASWGFLCLPLASDGQSCGIGKYISRHKHIHPHNNDTKWLVCVTMLLLLFCFPHTIFNFANIVDILSLTSDELFGLLTCTLSCFFFLFSPLFSPSSFSLPFSFLSFLFSFS</sequence>
<proteinExistence type="predicted"/>
<evidence type="ECO:0000313" key="2">
    <source>
        <dbReference type="Ensembl" id="ENSACIP00000023884.1"/>
    </source>
</evidence>
<dbReference type="Ensembl" id="ENSACIT00000024512.1">
    <property type="protein sequence ID" value="ENSACIP00000023884.1"/>
    <property type="gene ID" value="ENSACIG00000018554.1"/>
</dbReference>
<dbReference type="AlphaFoldDB" id="A0A3Q0SG68"/>
<evidence type="ECO:0000256" key="1">
    <source>
        <dbReference type="SAM" id="Phobius"/>
    </source>
</evidence>
<protein>
    <submittedName>
        <fullName evidence="2">Uncharacterized protein</fullName>
    </submittedName>
</protein>
<accession>A0A3Q0SG68</accession>
<feature type="transmembrane region" description="Helical" evidence="1">
    <location>
        <begin position="96"/>
        <end position="115"/>
    </location>
</feature>
<reference evidence="2" key="2">
    <citation type="submission" date="2025-09" db="UniProtKB">
        <authorList>
            <consortium name="Ensembl"/>
        </authorList>
    </citation>
    <scope>IDENTIFICATION</scope>
</reference>
<keyword evidence="1" id="KW-0812">Transmembrane</keyword>
<feature type="transmembrane region" description="Helical" evidence="1">
    <location>
        <begin position="12"/>
        <end position="30"/>
    </location>
</feature>
<keyword evidence="3" id="KW-1185">Reference proteome</keyword>
<organism evidence="2 3">
    <name type="scientific">Amphilophus citrinellus</name>
    <name type="common">Midas cichlid</name>
    <name type="synonym">Cichlasoma citrinellum</name>
    <dbReference type="NCBI Taxonomy" id="61819"/>
    <lineage>
        <taxon>Eukaryota</taxon>
        <taxon>Metazoa</taxon>
        <taxon>Chordata</taxon>
        <taxon>Craniata</taxon>
        <taxon>Vertebrata</taxon>
        <taxon>Euteleostomi</taxon>
        <taxon>Actinopterygii</taxon>
        <taxon>Neopterygii</taxon>
        <taxon>Teleostei</taxon>
        <taxon>Neoteleostei</taxon>
        <taxon>Acanthomorphata</taxon>
        <taxon>Ovalentaria</taxon>
        <taxon>Cichlomorphae</taxon>
        <taxon>Cichliformes</taxon>
        <taxon>Cichlidae</taxon>
        <taxon>New World cichlids</taxon>
        <taxon>Cichlasomatinae</taxon>
        <taxon>Heroini</taxon>
        <taxon>Amphilophus</taxon>
    </lineage>
</organism>
<keyword evidence="1" id="KW-1133">Transmembrane helix</keyword>
<evidence type="ECO:0000313" key="3">
    <source>
        <dbReference type="Proteomes" id="UP000261340"/>
    </source>
</evidence>
<reference evidence="2" key="1">
    <citation type="submission" date="2025-08" db="UniProtKB">
        <authorList>
            <consortium name="Ensembl"/>
        </authorList>
    </citation>
    <scope>IDENTIFICATION</scope>
</reference>
<keyword evidence="1" id="KW-0472">Membrane</keyword>
<dbReference type="Proteomes" id="UP000261340">
    <property type="component" value="Unplaced"/>
</dbReference>
<name>A0A3Q0SG68_AMPCI</name>
<feature type="transmembrane region" description="Helical" evidence="1">
    <location>
        <begin position="61"/>
        <end position="84"/>
    </location>
</feature>